<dbReference type="AlphaFoldDB" id="A0AAD7J388"/>
<reference evidence="1" key="1">
    <citation type="submission" date="2023-03" db="EMBL/GenBank/DDBJ databases">
        <title>Massive genome expansion in bonnet fungi (Mycena s.s.) driven by repeated elements and novel gene families across ecological guilds.</title>
        <authorList>
            <consortium name="Lawrence Berkeley National Laboratory"/>
            <person name="Harder C.B."/>
            <person name="Miyauchi S."/>
            <person name="Viragh M."/>
            <person name="Kuo A."/>
            <person name="Thoen E."/>
            <person name="Andreopoulos B."/>
            <person name="Lu D."/>
            <person name="Skrede I."/>
            <person name="Drula E."/>
            <person name="Henrissat B."/>
            <person name="Morin E."/>
            <person name="Kohler A."/>
            <person name="Barry K."/>
            <person name="LaButti K."/>
            <person name="Morin E."/>
            <person name="Salamov A."/>
            <person name="Lipzen A."/>
            <person name="Mereny Z."/>
            <person name="Hegedus B."/>
            <person name="Baldrian P."/>
            <person name="Stursova M."/>
            <person name="Weitz H."/>
            <person name="Taylor A."/>
            <person name="Grigoriev I.V."/>
            <person name="Nagy L.G."/>
            <person name="Martin F."/>
            <person name="Kauserud H."/>
        </authorList>
    </citation>
    <scope>NUCLEOTIDE SEQUENCE</scope>
    <source>
        <strain evidence="1">CBHHK188m</strain>
    </source>
</reference>
<dbReference type="Proteomes" id="UP001215280">
    <property type="component" value="Unassembled WGS sequence"/>
</dbReference>
<evidence type="ECO:0000313" key="1">
    <source>
        <dbReference type="EMBL" id="KAJ7754180.1"/>
    </source>
</evidence>
<evidence type="ECO:0000313" key="2">
    <source>
        <dbReference type="Proteomes" id="UP001215280"/>
    </source>
</evidence>
<organism evidence="1 2">
    <name type="scientific">Mycena maculata</name>
    <dbReference type="NCBI Taxonomy" id="230809"/>
    <lineage>
        <taxon>Eukaryota</taxon>
        <taxon>Fungi</taxon>
        <taxon>Dikarya</taxon>
        <taxon>Basidiomycota</taxon>
        <taxon>Agaricomycotina</taxon>
        <taxon>Agaricomycetes</taxon>
        <taxon>Agaricomycetidae</taxon>
        <taxon>Agaricales</taxon>
        <taxon>Marasmiineae</taxon>
        <taxon>Mycenaceae</taxon>
        <taxon>Mycena</taxon>
    </lineage>
</organism>
<sequence length="156" mass="17966">MSERLKLRQKCKAADIPGRCKLSYIAHMFVIFDGWVATLEFQFICAIPLLSDREAPHLIQDVWAIYGTYIWAIYYGKYTVQKDFTSSRDGCNDNFAFGTQILDNLTKLQLQNCSNSGFQNFPMDNFAWVQLQQDATLKCNGCNFRQGHLIEETTLL</sequence>
<comment type="caution">
    <text evidence="1">The sequence shown here is derived from an EMBL/GenBank/DDBJ whole genome shotgun (WGS) entry which is preliminary data.</text>
</comment>
<protein>
    <submittedName>
        <fullName evidence="1">Uncharacterized protein</fullName>
    </submittedName>
</protein>
<accession>A0AAD7J388</accession>
<gene>
    <name evidence="1" type="ORF">DFH07DRAFT_773833</name>
</gene>
<name>A0AAD7J388_9AGAR</name>
<proteinExistence type="predicted"/>
<dbReference type="EMBL" id="JARJLG010000068">
    <property type="protein sequence ID" value="KAJ7754180.1"/>
    <property type="molecule type" value="Genomic_DNA"/>
</dbReference>
<keyword evidence="2" id="KW-1185">Reference proteome</keyword>